<proteinExistence type="predicted"/>
<gene>
    <name evidence="2" type="ORF">MEDL_17640</name>
</gene>
<accession>A0A8S3R7L5</accession>
<evidence type="ECO:0000256" key="1">
    <source>
        <dbReference type="SAM" id="Coils"/>
    </source>
</evidence>
<keyword evidence="3" id="KW-1185">Reference proteome</keyword>
<evidence type="ECO:0000313" key="3">
    <source>
        <dbReference type="Proteomes" id="UP000683360"/>
    </source>
</evidence>
<evidence type="ECO:0000313" key="2">
    <source>
        <dbReference type="EMBL" id="CAG2203114.1"/>
    </source>
</evidence>
<reference evidence="2" key="1">
    <citation type="submission" date="2021-03" db="EMBL/GenBank/DDBJ databases">
        <authorList>
            <person name="Bekaert M."/>
        </authorList>
    </citation>
    <scope>NUCLEOTIDE SEQUENCE</scope>
</reference>
<feature type="coiled-coil region" evidence="1">
    <location>
        <begin position="94"/>
        <end position="143"/>
    </location>
</feature>
<sequence length="155" mass="18562">MSDGFKKIWIEIKRLYLHENQPFPESVCLVEINENEGSEEVNRKLRETFHIDDLDLVLKLRNHRKSLIPINITPKRRTIESVAQKETVSIKKKYMELVNRIQKLEASLPELDKKRHNRIIVEVESLEQKLDFLSKRLNETDQVKWKGMFKKNPLW</sequence>
<dbReference type="OrthoDB" id="7659889at2759"/>
<keyword evidence="1" id="KW-0175">Coiled coil</keyword>
<name>A0A8S3R7L5_MYTED</name>
<dbReference type="AlphaFoldDB" id="A0A8S3R7L5"/>
<dbReference type="EMBL" id="CAJPWZ010000911">
    <property type="protein sequence ID" value="CAG2203114.1"/>
    <property type="molecule type" value="Genomic_DNA"/>
</dbReference>
<protein>
    <submittedName>
        <fullName evidence="2">Uncharacterized protein</fullName>
    </submittedName>
</protein>
<organism evidence="2 3">
    <name type="scientific">Mytilus edulis</name>
    <name type="common">Blue mussel</name>
    <dbReference type="NCBI Taxonomy" id="6550"/>
    <lineage>
        <taxon>Eukaryota</taxon>
        <taxon>Metazoa</taxon>
        <taxon>Spiralia</taxon>
        <taxon>Lophotrochozoa</taxon>
        <taxon>Mollusca</taxon>
        <taxon>Bivalvia</taxon>
        <taxon>Autobranchia</taxon>
        <taxon>Pteriomorphia</taxon>
        <taxon>Mytilida</taxon>
        <taxon>Mytiloidea</taxon>
        <taxon>Mytilidae</taxon>
        <taxon>Mytilinae</taxon>
        <taxon>Mytilus</taxon>
    </lineage>
</organism>
<comment type="caution">
    <text evidence="2">The sequence shown here is derived from an EMBL/GenBank/DDBJ whole genome shotgun (WGS) entry which is preliminary data.</text>
</comment>
<dbReference type="Proteomes" id="UP000683360">
    <property type="component" value="Unassembled WGS sequence"/>
</dbReference>